<protein>
    <submittedName>
        <fullName evidence="1">Uncharacterized protein</fullName>
    </submittedName>
</protein>
<proteinExistence type="predicted"/>
<name>A0A7R8WP94_9CRUS</name>
<dbReference type="AlphaFoldDB" id="A0A7R8WP94"/>
<dbReference type="EMBL" id="OB673464">
    <property type="protein sequence ID" value="CAD7235568.1"/>
    <property type="molecule type" value="Genomic_DNA"/>
</dbReference>
<gene>
    <name evidence="1" type="ORF">CTOB1V02_LOCUS13383</name>
</gene>
<organism evidence="1">
    <name type="scientific">Cyprideis torosa</name>
    <dbReference type="NCBI Taxonomy" id="163714"/>
    <lineage>
        <taxon>Eukaryota</taxon>
        <taxon>Metazoa</taxon>
        <taxon>Ecdysozoa</taxon>
        <taxon>Arthropoda</taxon>
        <taxon>Crustacea</taxon>
        <taxon>Oligostraca</taxon>
        <taxon>Ostracoda</taxon>
        <taxon>Podocopa</taxon>
        <taxon>Podocopida</taxon>
        <taxon>Cytherocopina</taxon>
        <taxon>Cytheroidea</taxon>
        <taxon>Cytherideidae</taxon>
        <taxon>Cyprideis</taxon>
    </lineage>
</organism>
<reference evidence="1" key="1">
    <citation type="submission" date="2020-11" db="EMBL/GenBank/DDBJ databases">
        <authorList>
            <person name="Tran Van P."/>
        </authorList>
    </citation>
    <scope>NUCLEOTIDE SEQUENCE</scope>
</reference>
<evidence type="ECO:0000313" key="1">
    <source>
        <dbReference type="EMBL" id="CAD7235568.1"/>
    </source>
</evidence>
<accession>A0A7R8WP94</accession>
<sequence length="52" mass="5914">MPLPPTRKYWTSSQSLELSASRSIHWGPRFVRAARKKSVFTTSPLVVVRRGS</sequence>